<dbReference type="RefSeq" id="WP_284253576.1">
    <property type="nucleotide sequence ID" value="NZ_BAAAQO010000002.1"/>
</dbReference>
<dbReference type="Proteomes" id="UP001157034">
    <property type="component" value="Unassembled WGS sequence"/>
</dbReference>
<proteinExistence type="predicted"/>
<comment type="subcellular location">
    <subcellularLocation>
        <location evidence="1">Cell membrane</location>
        <topology evidence="1">Multi-pass membrane protein</topology>
    </subcellularLocation>
</comment>
<evidence type="ECO:0000313" key="10">
    <source>
        <dbReference type="EMBL" id="GMA94678.1"/>
    </source>
</evidence>
<keyword evidence="6 8" id="KW-1133">Transmembrane helix</keyword>
<feature type="transmembrane region" description="Helical" evidence="8">
    <location>
        <begin position="171"/>
        <end position="200"/>
    </location>
</feature>
<dbReference type="PANTHER" id="PTHR33908">
    <property type="entry name" value="MANNOSYLTRANSFERASE YKCB-RELATED"/>
    <property type="match status" value="1"/>
</dbReference>
<feature type="transmembrane region" description="Helical" evidence="8">
    <location>
        <begin position="250"/>
        <end position="279"/>
    </location>
</feature>
<dbReference type="PANTHER" id="PTHR33908:SF3">
    <property type="entry name" value="UNDECAPRENYL PHOSPHATE-ALPHA-4-AMINO-4-DEOXY-L-ARABINOSE ARABINOSYL TRANSFERASE"/>
    <property type="match status" value="1"/>
</dbReference>
<keyword evidence="4" id="KW-0808">Transferase</keyword>
<sequence>MLLPLRSRARVHLTRSTSAALLVGIIAVAVAAIGSWIPSLWGDEAASLLSAERSIPSLLLEISHVDAVHGTYYLFLHFWIQLFGTTPFAIRFPSALAIGAAAAAVVLIGARLRSVPVGVTAGLICAVLPRITYIGEEARSYAFSAAIAAWLSLILIVALTRHGKNRGVWIAYGAVLAVGVYMFLYLGLIAVAQGLVLLIAARRRRILIPWAIATACALVAAAPVIVAALFERNQIAYLATRTEITADSVLVTIWFGQIPFAIIGWLLTVAGLAIALVPWIRRRPESPRSPIGLLVASWFLVPSAILIGTSPIVADFTARYLALCSPAVALLMSLPLAALATRWRPALALGTAVVVGVAIAPWVSQRGPYAKNNSDWAVISADLQRVTHPGDAVVFDESVRPSRRTRLALRTYPVSVQLRDPTLGVPFWQNTTWHDDALTIPVAAAAGRFSGVTRVWVVEYAIGYKVDSYGIQDLANLGFVRGNTELATHRSRIIEFTRAD</sequence>
<evidence type="ECO:0000256" key="2">
    <source>
        <dbReference type="ARBA" id="ARBA00022475"/>
    </source>
</evidence>
<evidence type="ECO:0000256" key="7">
    <source>
        <dbReference type="ARBA" id="ARBA00023136"/>
    </source>
</evidence>
<feature type="transmembrane region" description="Helical" evidence="8">
    <location>
        <begin position="320"/>
        <end position="339"/>
    </location>
</feature>
<protein>
    <recommendedName>
        <fullName evidence="9">Glycosyltransferase RgtA/B/C/D-like domain-containing protein</fullName>
    </recommendedName>
</protein>
<feature type="transmembrane region" description="Helical" evidence="8">
    <location>
        <begin position="291"/>
        <end position="314"/>
    </location>
</feature>
<keyword evidence="2" id="KW-1003">Cell membrane</keyword>
<reference evidence="11" key="1">
    <citation type="journal article" date="2019" name="Int. J. Syst. Evol. Microbiol.">
        <title>The Global Catalogue of Microorganisms (GCM) 10K type strain sequencing project: providing services to taxonomists for standard genome sequencing and annotation.</title>
        <authorList>
            <consortium name="The Broad Institute Genomics Platform"/>
            <consortium name="The Broad Institute Genome Sequencing Center for Infectious Disease"/>
            <person name="Wu L."/>
            <person name="Ma J."/>
        </authorList>
    </citation>
    <scope>NUCLEOTIDE SEQUENCE [LARGE SCALE GENOMIC DNA]</scope>
    <source>
        <strain evidence="11">NBRC 108894</strain>
    </source>
</reference>
<keyword evidence="11" id="KW-1185">Reference proteome</keyword>
<keyword evidence="3" id="KW-0328">Glycosyltransferase</keyword>
<dbReference type="Pfam" id="PF13231">
    <property type="entry name" value="PMT_2"/>
    <property type="match status" value="1"/>
</dbReference>
<evidence type="ECO:0000256" key="8">
    <source>
        <dbReference type="SAM" id="Phobius"/>
    </source>
</evidence>
<evidence type="ECO:0000256" key="3">
    <source>
        <dbReference type="ARBA" id="ARBA00022676"/>
    </source>
</evidence>
<feature type="transmembrane region" description="Helical" evidence="8">
    <location>
        <begin position="346"/>
        <end position="364"/>
    </location>
</feature>
<evidence type="ECO:0000256" key="6">
    <source>
        <dbReference type="ARBA" id="ARBA00022989"/>
    </source>
</evidence>
<evidence type="ECO:0000256" key="4">
    <source>
        <dbReference type="ARBA" id="ARBA00022679"/>
    </source>
</evidence>
<name>A0ABQ6K243_9MICO</name>
<dbReference type="InterPro" id="IPR038731">
    <property type="entry name" value="RgtA/B/C-like"/>
</dbReference>
<feature type="transmembrane region" description="Helical" evidence="8">
    <location>
        <begin position="207"/>
        <end position="230"/>
    </location>
</feature>
<comment type="caution">
    <text evidence="10">The sequence shown here is derived from an EMBL/GenBank/DDBJ whole genome shotgun (WGS) entry which is preliminary data.</text>
</comment>
<evidence type="ECO:0000256" key="5">
    <source>
        <dbReference type="ARBA" id="ARBA00022692"/>
    </source>
</evidence>
<feature type="transmembrane region" description="Helical" evidence="8">
    <location>
        <begin position="140"/>
        <end position="159"/>
    </location>
</feature>
<evidence type="ECO:0000313" key="11">
    <source>
        <dbReference type="Proteomes" id="UP001157034"/>
    </source>
</evidence>
<feature type="domain" description="Glycosyltransferase RgtA/B/C/D-like" evidence="9">
    <location>
        <begin position="74"/>
        <end position="225"/>
    </location>
</feature>
<evidence type="ECO:0000259" key="9">
    <source>
        <dbReference type="Pfam" id="PF13231"/>
    </source>
</evidence>
<feature type="transmembrane region" description="Helical" evidence="8">
    <location>
        <begin position="88"/>
        <end position="109"/>
    </location>
</feature>
<accession>A0ABQ6K243</accession>
<dbReference type="EMBL" id="BSVB01000001">
    <property type="protein sequence ID" value="GMA94678.1"/>
    <property type="molecule type" value="Genomic_DNA"/>
</dbReference>
<feature type="transmembrane region" description="Helical" evidence="8">
    <location>
        <begin position="20"/>
        <end position="38"/>
    </location>
</feature>
<keyword evidence="5 8" id="KW-0812">Transmembrane</keyword>
<keyword evidence="7 8" id="KW-0472">Membrane</keyword>
<organism evidence="10 11">
    <name type="scientific">Pseudolysinimonas kribbensis</name>
    <dbReference type="NCBI Taxonomy" id="433641"/>
    <lineage>
        <taxon>Bacteria</taxon>
        <taxon>Bacillati</taxon>
        <taxon>Actinomycetota</taxon>
        <taxon>Actinomycetes</taxon>
        <taxon>Micrococcales</taxon>
        <taxon>Microbacteriaceae</taxon>
        <taxon>Pseudolysinimonas</taxon>
    </lineage>
</organism>
<gene>
    <name evidence="10" type="ORF">GCM10025881_15020</name>
</gene>
<evidence type="ECO:0000256" key="1">
    <source>
        <dbReference type="ARBA" id="ARBA00004651"/>
    </source>
</evidence>
<dbReference type="InterPro" id="IPR050297">
    <property type="entry name" value="LipidA_mod_glycosyltrf_83"/>
</dbReference>